<dbReference type="Proteomes" id="UP000198538">
    <property type="component" value="Unassembled WGS sequence"/>
</dbReference>
<dbReference type="STRING" id="582692.SAMN05720606_105264"/>
<dbReference type="EMBL" id="FMVM01000005">
    <property type="protein sequence ID" value="SCY50672.1"/>
    <property type="molecule type" value="Genomic_DNA"/>
</dbReference>
<protein>
    <submittedName>
        <fullName evidence="1">Uncharacterized protein</fullName>
    </submittedName>
</protein>
<sequence>MFRDNIVSIHPANLEDNTHKSGERLPVNSVFEVSYSWNKEAIPTGGADPVYMMVEWRYGAPAKRLRKIAPKIMSRDLELLLKPEYGVQLKGIYGCRSKETDIGWVLRLGDVLKGESKQILLEFAVGPHLSGKAAICSAYWSTRKLKQSQRVLLRREQLYIQYTSHLGMLRQPEDPKVEKTIKLNETVPLLKQALRAYERGRTQEGSDMLRRHADALLIEAARKQDLDYLTEAEIVEKLRYHYGITFTANRQNLKEHC</sequence>
<evidence type="ECO:0000313" key="1">
    <source>
        <dbReference type="EMBL" id="SCY50672.1"/>
    </source>
</evidence>
<dbReference type="AlphaFoldDB" id="A0A1G5GGH8"/>
<gene>
    <name evidence="1" type="ORF">SAMN05720606_105264</name>
</gene>
<evidence type="ECO:0000313" key="2">
    <source>
        <dbReference type="Proteomes" id="UP000198538"/>
    </source>
</evidence>
<name>A0A1G5GGH8_9BACL</name>
<reference evidence="2" key="1">
    <citation type="submission" date="2016-10" db="EMBL/GenBank/DDBJ databases">
        <authorList>
            <person name="Varghese N."/>
            <person name="Submissions S."/>
        </authorList>
    </citation>
    <scope>NUCLEOTIDE SEQUENCE [LARGE SCALE GENOMIC DNA]</scope>
    <source>
        <strain evidence="2">BL9</strain>
    </source>
</reference>
<keyword evidence="2" id="KW-1185">Reference proteome</keyword>
<organism evidence="1 2">
    <name type="scientific">Paenibacillus polysaccharolyticus</name>
    <dbReference type="NCBI Taxonomy" id="582692"/>
    <lineage>
        <taxon>Bacteria</taxon>
        <taxon>Bacillati</taxon>
        <taxon>Bacillota</taxon>
        <taxon>Bacilli</taxon>
        <taxon>Bacillales</taxon>
        <taxon>Paenibacillaceae</taxon>
        <taxon>Paenibacillus</taxon>
    </lineage>
</organism>
<proteinExistence type="predicted"/>
<accession>A0A1G5GGH8</accession>